<evidence type="ECO:0000256" key="6">
    <source>
        <dbReference type="ARBA" id="ARBA00025321"/>
    </source>
</evidence>
<keyword evidence="9" id="KW-1185">Reference proteome</keyword>
<evidence type="ECO:0000256" key="5">
    <source>
        <dbReference type="ARBA" id="ARBA00022734"/>
    </source>
</evidence>
<dbReference type="GO" id="GO:0016020">
    <property type="term" value="C:membrane"/>
    <property type="evidence" value="ECO:0007669"/>
    <property type="project" value="UniProtKB-SubCell"/>
</dbReference>
<organism evidence="8 9">
    <name type="scientific">Breoghania corrubedonensis</name>
    <dbReference type="NCBI Taxonomy" id="665038"/>
    <lineage>
        <taxon>Bacteria</taxon>
        <taxon>Pseudomonadati</taxon>
        <taxon>Pseudomonadota</taxon>
        <taxon>Alphaproteobacteria</taxon>
        <taxon>Hyphomicrobiales</taxon>
        <taxon>Stappiaceae</taxon>
        <taxon>Breoghania</taxon>
    </lineage>
</organism>
<dbReference type="InterPro" id="IPR012413">
    <property type="entry name" value="BA14K"/>
</dbReference>
<reference evidence="8 9" key="1">
    <citation type="submission" date="2018-04" db="EMBL/GenBank/DDBJ databases">
        <title>Genomic Encyclopedia of Archaeal and Bacterial Type Strains, Phase II (KMG-II): from individual species to whole genera.</title>
        <authorList>
            <person name="Goeker M."/>
        </authorList>
    </citation>
    <scope>NUCLEOTIDE SEQUENCE [LARGE SCALE GENOMIC DNA]</scope>
    <source>
        <strain evidence="8 9">DSM 23382</strain>
    </source>
</reference>
<sequence>MIRDAEEGSGMTRSSTMISGAWNVCERLKRAGLVTLLGGALAFSVYSPAEAGRRHHHHHGAVGAGVAGFAAGAVIGSMLSQRYSNYGSSYAGYGPGYAGYYRPNYYVGSRPYPPPYSYPMPIAPQPYDYGRPAPWTPQWYDYCFARYRSFDPRTGYFTAYSGRKVFCR</sequence>
<dbReference type="AlphaFoldDB" id="A0A2T5V918"/>
<keyword evidence="7" id="KW-0812">Transmembrane</keyword>
<evidence type="ECO:0000256" key="1">
    <source>
        <dbReference type="ARBA" id="ARBA00004167"/>
    </source>
</evidence>
<keyword evidence="4" id="KW-1003">Cell membrane</keyword>
<evidence type="ECO:0000256" key="4">
    <source>
        <dbReference type="ARBA" id="ARBA00022475"/>
    </source>
</evidence>
<dbReference type="Pfam" id="PF07886">
    <property type="entry name" value="BA14K"/>
    <property type="match status" value="1"/>
</dbReference>
<comment type="subcellular location">
    <subcellularLocation>
        <location evidence="1">Membrane</location>
        <topology evidence="1">Single-pass membrane protein</topology>
    </subcellularLocation>
</comment>
<evidence type="ECO:0000256" key="3">
    <source>
        <dbReference type="ARBA" id="ARBA00020552"/>
    </source>
</evidence>
<comment type="caution">
    <text evidence="8">The sequence shown here is derived from an EMBL/GenBank/DDBJ whole genome shotgun (WGS) entry which is preliminary data.</text>
</comment>
<dbReference type="Proteomes" id="UP000244081">
    <property type="component" value="Unassembled WGS sequence"/>
</dbReference>
<keyword evidence="7" id="KW-0472">Membrane</keyword>
<evidence type="ECO:0000313" key="9">
    <source>
        <dbReference type="Proteomes" id="UP000244081"/>
    </source>
</evidence>
<gene>
    <name evidence="8" type="ORF">C8N35_105235</name>
</gene>
<evidence type="ECO:0000313" key="8">
    <source>
        <dbReference type="EMBL" id="PTW60231.1"/>
    </source>
</evidence>
<dbReference type="GO" id="GO:0030246">
    <property type="term" value="F:carbohydrate binding"/>
    <property type="evidence" value="ECO:0007669"/>
    <property type="project" value="UniProtKB-KW"/>
</dbReference>
<feature type="transmembrane region" description="Helical" evidence="7">
    <location>
        <begin position="31"/>
        <end position="49"/>
    </location>
</feature>
<evidence type="ECO:0000256" key="7">
    <source>
        <dbReference type="SAM" id="Phobius"/>
    </source>
</evidence>
<proteinExistence type="inferred from homology"/>
<protein>
    <recommendedName>
        <fullName evidence="3">Lectin-like protein BA14k</fullName>
    </recommendedName>
</protein>
<keyword evidence="5" id="KW-0430">Lectin</keyword>
<evidence type="ECO:0000256" key="2">
    <source>
        <dbReference type="ARBA" id="ARBA00010270"/>
    </source>
</evidence>
<dbReference type="EMBL" id="QAYG01000005">
    <property type="protein sequence ID" value="PTW60231.1"/>
    <property type="molecule type" value="Genomic_DNA"/>
</dbReference>
<accession>A0A2T5V918</accession>
<keyword evidence="7" id="KW-1133">Transmembrane helix</keyword>
<comment type="similarity">
    <text evidence="2">Belongs to the BA14k family.</text>
</comment>
<name>A0A2T5V918_9HYPH</name>
<feature type="transmembrane region" description="Helical" evidence="7">
    <location>
        <begin position="61"/>
        <end position="79"/>
    </location>
</feature>
<comment type="function">
    <text evidence="6">Has immunoglobulin-binding and hemagglutination properties, and can bind to mannose. Essential for virulence. May be involved in LPS biosynthesis or polysaccharide transport.</text>
</comment>